<keyword evidence="1" id="KW-0812">Transmembrane</keyword>
<dbReference type="AlphaFoldDB" id="A0A5B8UJ06"/>
<feature type="transmembrane region" description="Helical" evidence="1">
    <location>
        <begin position="33"/>
        <end position="55"/>
    </location>
</feature>
<organism evidence="2 3">
    <name type="scientific">Flavisolibacter ginsenosidimutans</name>
    <dbReference type="NCBI Taxonomy" id="661481"/>
    <lineage>
        <taxon>Bacteria</taxon>
        <taxon>Pseudomonadati</taxon>
        <taxon>Bacteroidota</taxon>
        <taxon>Chitinophagia</taxon>
        <taxon>Chitinophagales</taxon>
        <taxon>Chitinophagaceae</taxon>
        <taxon>Flavisolibacter</taxon>
    </lineage>
</organism>
<protein>
    <recommendedName>
        <fullName evidence="4">Holin</fullName>
    </recommendedName>
</protein>
<sequence length="61" mass="6382">MQPSFDSTVKTGTAAGTMLIILANIYSEDVIRTALLAAVGAAVSFGVSLLLKAIANRWQKS</sequence>
<accession>A0A5B8UJ06</accession>
<reference evidence="2 3" key="1">
    <citation type="journal article" date="2015" name="Int. J. Syst. Evol. Microbiol.">
        <title>Flavisolibacter ginsenosidimutans sp. nov., with ginsenoside-converting activity isolated from soil used for cultivating ginseng.</title>
        <authorList>
            <person name="Zhao Y."/>
            <person name="Liu Q."/>
            <person name="Kang M.S."/>
            <person name="Jin F."/>
            <person name="Yu H."/>
            <person name="Im W.T."/>
        </authorList>
    </citation>
    <scope>NUCLEOTIDE SEQUENCE [LARGE SCALE GENOMIC DNA]</scope>
    <source>
        <strain evidence="2 3">Gsoil 636</strain>
    </source>
</reference>
<keyword evidence="1" id="KW-1133">Transmembrane helix</keyword>
<proteinExistence type="predicted"/>
<keyword evidence="1" id="KW-0472">Membrane</keyword>
<dbReference type="RefSeq" id="WP_146787895.1">
    <property type="nucleotide sequence ID" value="NZ_BAABIO010000003.1"/>
</dbReference>
<dbReference type="KEGG" id="fgg:FSB75_12500"/>
<dbReference type="OrthoDB" id="1452636at2"/>
<dbReference type="Proteomes" id="UP000321204">
    <property type="component" value="Chromosome"/>
</dbReference>
<gene>
    <name evidence="2" type="ORF">FSB75_12500</name>
</gene>
<name>A0A5B8UJ06_9BACT</name>
<dbReference type="EMBL" id="CP042433">
    <property type="protein sequence ID" value="QEC56681.1"/>
    <property type="molecule type" value="Genomic_DNA"/>
</dbReference>
<evidence type="ECO:0008006" key="4">
    <source>
        <dbReference type="Google" id="ProtNLM"/>
    </source>
</evidence>
<evidence type="ECO:0000313" key="3">
    <source>
        <dbReference type="Proteomes" id="UP000321204"/>
    </source>
</evidence>
<keyword evidence="3" id="KW-1185">Reference proteome</keyword>
<evidence type="ECO:0000313" key="2">
    <source>
        <dbReference type="EMBL" id="QEC56681.1"/>
    </source>
</evidence>
<evidence type="ECO:0000256" key="1">
    <source>
        <dbReference type="SAM" id="Phobius"/>
    </source>
</evidence>